<dbReference type="InterPro" id="IPR032795">
    <property type="entry name" value="DUF3741-assoc"/>
</dbReference>
<organism evidence="3 4">
    <name type="scientific">Protea cynaroides</name>
    <dbReference type="NCBI Taxonomy" id="273540"/>
    <lineage>
        <taxon>Eukaryota</taxon>
        <taxon>Viridiplantae</taxon>
        <taxon>Streptophyta</taxon>
        <taxon>Embryophyta</taxon>
        <taxon>Tracheophyta</taxon>
        <taxon>Spermatophyta</taxon>
        <taxon>Magnoliopsida</taxon>
        <taxon>Proteales</taxon>
        <taxon>Proteaceae</taxon>
        <taxon>Protea</taxon>
    </lineage>
</organism>
<dbReference type="AlphaFoldDB" id="A0A9Q0L071"/>
<feature type="region of interest" description="Disordered" evidence="1">
    <location>
        <begin position="156"/>
        <end position="358"/>
    </location>
</feature>
<name>A0A9Q0L071_9MAGN</name>
<feature type="domain" description="DUF3741" evidence="2">
    <location>
        <begin position="69"/>
        <end position="84"/>
    </location>
</feature>
<keyword evidence="4" id="KW-1185">Reference proteome</keyword>
<protein>
    <recommendedName>
        <fullName evidence="2">DUF3741 domain-containing protein</fullName>
    </recommendedName>
</protein>
<dbReference type="Proteomes" id="UP001141806">
    <property type="component" value="Unassembled WGS sequence"/>
</dbReference>
<proteinExistence type="predicted"/>
<accession>A0A9Q0L071</accession>
<comment type="caution">
    <text evidence="3">The sequence shown here is derived from an EMBL/GenBank/DDBJ whole genome shotgun (WGS) entry which is preliminary data.</text>
</comment>
<evidence type="ECO:0000256" key="1">
    <source>
        <dbReference type="SAM" id="MobiDB-lite"/>
    </source>
</evidence>
<reference evidence="3" key="1">
    <citation type="journal article" date="2023" name="Plant J.">
        <title>The genome of the king protea, Protea cynaroides.</title>
        <authorList>
            <person name="Chang J."/>
            <person name="Duong T.A."/>
            <person name="Schoeman C."/>
            <person name="Ma X."/>
            <person name="Roodt D."/>
            <person name="Barker N."/>
            <person name="Li Z."/>
            <person name="Van de Peer Y."/>
            <person name="Mizrachi E."/>
        </authorList>
    </citation>
    <scope>NUCLEOTIDE SEQUENCE</scope>
    <source>
        <tissue evidence="3">Young leaves</tissue>
    </source>
</reference>
<evidence type="ECO:0000259" key="2">
    <source>
        <dbReference type="Pfam" id="PF14383"/>
    </source>
</evidence>
<dbReference type="Pfam" id="PF14383">
    <property type="entry name" value="VARLMGL"/>
    <property type="match status" value="1"/>
</dbReference>
<dbReference type="OrthoDB" id="1924799at2759"/>
<feature type="compositionally biased region" description="Basic and acidic residues" evidence="1">
    <location>
        <begin position="264"/>
        <end position="273"/>
    </location>
</feature>
<evidence type="ECO:0000313" key="3">
    <source>
        <dbReference type="EMBL" id="KAJ4979909.1"/>
    </source>
</evidence>
<evidence type="ECO:0000313" key="4">
    <source>
        <dbReference type="Proteomes" id="UP001141806"/>
    </source>
</evidence>
<dbReference type="PANTHER" id="PTHR35499:SF1">
    <property type="entry name" value="DUF3741 DOMAIN-CONTAINING PROTEIN"/>
    <property type="match status" value="1"/>
</dbReference>
<gene>
    <name evidence="3" type="ORF">NE237_010689</name>
</gene>
<feature type="compositionally biased region" description="Basic and acidic residues" evidence="1">
    <location>
        <begin position="156"/>
        <end position="221"/>
    </location>
</feature>
<dbReference type="PANTHER" id="PTHR35499">
    <property type="entry name" value="OS05G0128300 PROTEIN"/>
    <property type="match status" value="1"/>
</dbReference>
<dbReference type="EMBL" id="JAMYWD010000002">
    <property type="protein sequence ID" value="KAJ4979909.1"/>
    <property type="molecule type" value="Genomic_DNA"/>
</dbReference>
<sequence>MKISISFSPPSSNSNGNPSGCLSGMLRRLFCTGSLPTYPCDQIREAQCVEVVEVQPQDSKNEKIEAPATPGIVARLMGLESLPEMNWVPSGKTPDSFGRSKSVNSADYWSEFDPIQGKHRRVRTSLSFREPPTFIQLENDDFFLLSFENVAVKGKDFGSKGKKADVGSEDLKPRRRIEVNNNKNTRETVLEKKNKKNKEDEGSKRRAYKENDQEMKRITERRSKKTNTGTSRIKDSGLVPPHNKEVYRKSIHVPKTGSPTKSKNYKEVRERAVSPKKKQSQPPKEEIEPECDSEKSSPVSVLDLGDFLIDPRTPVSEEDVKPRGSNSRRKLSPELLKPEDRSTQHSSRISISTDRESRGTARLTQDYVHLWGGICKFAEEDVVGSNWICREMSKLEELEDMGIEFGLQIVDKLLNEIIDELCGLPSRI</sequence>